<evidence type="ECO:0000313" key="2">
    <source>
        <dbReference type="Proteomes" id="UP000068167"/>
    </source>
</evidence>
<dbReference type="PATRIC" id="fig|1638788.3.peg.4525"/>
<dbReference type="EMBL" id="CP011339">
    <property type="protein sequence ID" value="AKV69397.1"/>
    <property type="molecule type" value="Genomic_DNA"/>
</dbReference>
<dbReference type="RefSeq" id="WP_052277386.1">
    <property type="nucleotide sequence ID" value="NZ_CP011339.1"/>
</dbReference>
<dbReference type="SUPFAM" id="SSF53955">
    <property type="entry name" value="Lysozyme-like"/>
    <property type="match status" value="1"/>
</dbReference>
<accession>A0A0K1S5H2</accession>
<dbReference type="GO" id="GO:0016740">
    <property type="term" value="F:transferase activity"/>
    <property type="evidence" value="ECO:0007669"/>
    <property type="project" value="UniProtKB-KW"/>
</dbReference>
<dbReference type="SUPFAM" id="SSF47090">
    <property type="entry name" value="PGBD-like"/>
    <property type="match status" value="1"/>
</dbReference>
<dbReference type="InterPro" id="IPR023346">
    <property type="entry name" value="Lysozyme-like_dom_sf"/>
</dbReference>
<sequence length="261" mass="28943">MKLEDIIQQNLVKPIDSLAGDSELCREVQTRLQVFGLLPANGVDGIYGSQTKQAFEEFKQKIKEGELDTLGSSSAKFLLELKELPGGNNLISKTQAEFIYGNVISDGQLADLNSCLNRFDINTHPRMCHFLSQTAHESGGLKWMKELGSGEEYNGRKDLGNIYPGDGPKYKGAGVIQLTGRSNYQAFANYIHDPKVMDGVDYVSTTYPFTSGGFWWHNNNMNALCDRGATVEEITRRVNGGLNGLADRQAYYEKAIKVFPV</sequence>
<gene>
    <name evidence="1" type="ORF">VL20_4490</name>
</gene>
<organism evidence="1 2">
    <name type="scientific">Microcystis panniformis FACHB-1757</name>
    <dbReference type="NCBI Taxonomy" id="1638788"/>
    <lineage>
        <taxon>Bacteria</taxon>
        <taxon>Bacillati</taxon>
        <taxon>Cyanobacteriota</taxon>
        <taxon>Cyanophyceae</taxon>
        <taxon>Oscillatoriophycideae</taxon>
        <taxon>Chroococcales</taxon>
        <taxon>Microcystaceae</taxon>
        <taxon>Microcystis</taxon>
    </lineage>
</organism>
<keyword evidence="2" id="KW-1185">Reference proteome</keyword>
<dbReference type="Gene3D" id="1.10.530.10">
    <property type="match status" value="1"/>
</dbReference>
<evidence type="ECO:0000313" key="1">
    <source>
        <dbReference type="EMBL" id="AKV69397.1"/>
    </source>
</evidence>
<keyword evidence="1" id="KW-0808">Transferase</keyword>
<dbReference type="InterPro" id="IPR052354">
    <property type="entry name" value="Cell_Wall_Dynamics_Protein"/>
</dbReference>
<dbReference type="KEGG" id="mpk:VL20_4490"/>
<dbReference type="PANTHER" id="PTHR34408">
    <property type="entry name" value="FAMILY PROTEIN, PUTATIVE-RELATED"/>
    <property type="match status" value="1"/>
</dbReference>
<reference evidence="1 2" key="1">
    <citation type="journal article" date="2016" name="Stand. Genomic Sci.">
        <title>Complete genome sequence and genomic characterization of Microcystis panniformis FACHB 1757 by third-generation sequencing.</title>
        <authorList>
            <person name="Zhang J.Y."/>
            <person name="Guan R."/>
            <person name="Zhang H.J."/>
            <person name="Li H."/>
            <person name="Xiao P."/>
            <person name="Yu G.L."/>
            <person name="Du L."/>
            <person name="Cao D.M."/>
            <person name="Zhu B.C."/>
            <person name="Li R.H."/>
            <person name="Lu Z.H."/>
        </authorList>
    </citation>
    <scope>NUCLEOTIDE SEQUENCE [LARGE SCALE GENOMIC DNA]</scope>
    <source>
        <strain evidence="1 2">FACHB-1757</strain>
    </source>
</reference>
<dbReference type="PANTHER" id="PTHR34408:SF1">
    <property type="entry name" value="GLYCOSYL HYDROLASE FAMILY 19 DOMAIN-CONTAINING PROTEIN HI_1415"/>
    <property type="match status" value="1"/>
</dbReference>
<dbReference type="Proteomes" id="UP000068167">
    <property type="component" value="Chromosome"/>
</dbReference>
<name>A0A0K1S5H2_9CHRO</name>
<dbReference type="AlphaFoldDB" id="A0A0K1S5H2"/>
<proteinExistence type="predicted"/>
<protein>
    <submittedName>
        <fullName evidence="1">Rhamnosyl transferase</fullName>
    </submittedName>
</protein>
<dbReference type="InterPro" id="IPR036365">
    <property type="entry name" value="PGBD-like_sf"/>
</dbReference>